<evidence type="ECO:0000256" key="2">
    <source>
        <dbReference type="ARBA" id="ARBA00022801"/>
    </source>
</evidence>
<dbReference type="UniPathway" id="UPA00545">
    <property type="reaction ID" value="UER00823"/>
</dbReference>
<feature type="active site" evidence="4">
    <location>
        <position position="177"/>
    </location>
</feature>
<dbReference type="GO" id="GO:0042545">
    <property type="term" value="P:cell wall modification"/>
    <property type="evidence" value="ECO:0007669"/>
    <property type="project" value="UniProtKB-UniRule"/>
</dbReference>
<evidence type="ECO:0000256" key="1">
    <source>
        <dbReference type="ARBA" id="ARBA00008891"/>
    </source>
</evidence>
<keyword evidence="8" id="KW-1185">Reference proteome</keyword>
<keyword evidence="3 5" id="KW-0063">Aspartyl esterase</keyword>
<evidence type="ECO:0000313" key="7">
    <source>
        <dbReference type="EMBL" id="APC39523.1"/>
    </source>
</evidence>
<dbReference type="AlphaFoldDB" id="A0A1J0GE09"/>
<dbReference type="Proteomes" id="UP000182569">
    <property type="component" value="Chromosome"/>
</dbReference>
<keyword evidence="2 5" id="KW-0378">Hydrolase</keyword>
<dbReference type="InterPro" id="IPR000070">
    <property type="entry name" value="Pectinesterase_cat"/>
</dbReference>
<evidence type="ECO:0000256" key="3">
    <source>
        <dbReference type="ARBA" id="ARBA00023085"/>
    </source>
</evidence>
<proteinExistence type="inferred from homology"/>
<dbReference type="Pfam" id="PF01095">
    <property type="entry name" value="Pectinesterase"/>
    <property type="match status" value="2"/>
</dbReference>
<evidence type="ECO:0000256" key="5">
    <source>
        <dbReference type="RuleBase" id="RU000589"/>
    </source>
</evidence>
<dbReference type="OrthoDB" id="9804686at2"/>
<dbReference type="SUPFAM" id="SSF51126">
    <property type="entry name" value="Pectin lyase-like"/>
    <property type="match status" value="1"/>
</dbReference>
<reference evidence="8" key="1">
    <citation type="journal article" date="2016" name="Front. Microbiol.">
        <title>Complete Genome Sequence of Clostridium estertheticum DSM 8809, a Microbe Identified in Spoiled Vacuum Packed Beef.</title>
        <authorList>
            <person name="Yu Z."/>
            <person name="Gunn L."/>
            <person name="Brennan E."/>
            <person name="Reid R."/>
            <person name="Wall P.G."/>
            <person name="Gaora O.P."/>
            <person name="Hurley D."/>
            <person name="Bolton D."/>
            <person name="Fanning S."/>
        </authorList>
    </citation>
    <scope>NUCLEOTIDE SEQUENCE [LARGE SCALE GENOMIC DNA]</scope>
    <source>
        <strain evidence="8">DSM 8809</strain>
    </source>
</reference>
<organism evidence="7 8">
    <name type="scientific">Clostridium estertheticum subsp. estertheticum</name>
    <dbReference type="NCBI Taxonomy" id="1552"/>
    <lineage>
        <taxon>Bacteria</taxon>
        <taxon>Bacillati</taxon>
        <taxon>Bacillota</taxon>
        <taxon>Clostridia</taxon>
        <taxon>Eubacteriales</taxon>
        <taxon>Clostridiaceae</taxon>
        <taxon>Clostridium</taxon>
    </lineage>
</organism>
<dbReference type="InterPro" id="IPR033131">
    <property type="entry name" value="Pectinesterase_Asp_AS"/>
</dbReference>
<comment type="catalytic activity">
    <reaction evidence="5">
        <text>[(1-&gt;4)-alpha-D-galacturonosyl methyl ester](n) + n H2O = [(1-&gt;4)-alpha-D-galacturonosyl](n) + n methanol + n H(+)</text>
        <dbReference type="Rhea" id="RHEA:22380"/>
        <dbReference type="Rhea" id="RHEA-COMP:14570"/>
        <dbReference type="Rhea" id="RHEA-COMP:14573"/>
        <dbReference type="ChEBI" id="CHEBI:15377"/>
        <dbReference type="ChEBI" id="CHEBI:15378"/>
        <dbReference type="ChEBI" id="CHEBI:17790"/>
        <dbReference type="ChEBI" id="CHEBI:140522"/>
        <dbReference type="ChEBI" id="CHEBI:140523"/>
        <dbReference type="EC" id="3.1.1.11"/>
    </reaction>
</comment>
<dbReference type="PROSITE" id="PS00503">
    <property type="entry name" value="PECTINESTERASE_2"/>
    <property type="match status" value="1"/>
</dbReference>
<evidence type="ECO:0000256" key="4">
    <source>
        <dbReference type="PROSITE-ProRule" id="PRU10040"/>
    </source>
</evidence>
<dbReference type="Gene3D" id="2.160.20.10">
    <property type="entry name" value="Single-stranded right-handed beta-helix, Pectin lyase-like"/>
    <property type="match status" value="1"/>
</dbReference>
<name>A0A1J0GE09_9CLOT</name>
<dbReference type="RefSeq" id="WP_071611816.1">
    <property type="nucleotide sequence ID" value="NZ_CP015756.1"/>
</dbReference>
<evidence type="ECO:0000259" key="6">
    <source>
        <dbReference type="Pfam" id="PF01095"/>
    </source>
</evidence>
<dbReference type="GO" id="GO:0009279">
    <property type="term" value="C:cell outer membrane"/>
    <property type="evidence" value="ECO:0007669"/>
    <property type="project" value="TreeGrafter"/>
</dbReference>
<comment type="pathway">
    <text evidence="5">Glycan metabolism; pectin degradation; 2-dehydro-3-deoxy-D-gluconate from pectin: step 1/5.</text>
</comment>
<feature type="domain" description="Pectinesterase catalytic" evidence="6">
    <location>
        <begin position="2"/>
        <end position="138"/>
    </location>
</feature>
<protein>
    <recommendedName>
        <fullName evidence="5">Pectinesterase</fullName>
        <ecNumber evidence="5">3.1.1.11</ecNumber>
    </recommendedName>
</protein>
<dbReference type="PANTHER" id="PTHR31321">
    <property type="entry name" value="ACYL-COA THIOESTER HYDROLASE YBHC-RELATED"/>
    <property type="match status" value="1"/>
</dbReference>
<dbReference type="KEGG" id="ceu:A7L45_05305"/>
<evidence type="ECO:0000313" key="8">
    <source>
        <dbReference type="Proteomes" id="UP000182569"/>
    </source>
</evidence>
<dbReference type="GO" id="GO:0030599">
    <property type="term" value="F:pectinesterase activity"/>
    <property type="evidence" value="ECO:0007669"/>
    <property type="project" value="UniProtKB-UniRule"/>
</dbReference>
<dbReference type="GO" id="GO:0045490">
    <property type="term" value="P:pectin catabolic process"/>
    <property type="evidence" value="ECO:0007669"/>
    <property type="project" value="UniProtKB-UniRule"/>
</dbReference>
<feature type="domain" description="Pectinesterase catalytic" evidence="6">
    <location>
        <begin position="163"/>
        <end position="312"/>
    </location>
</feature>
<dbReference type="EMBL" id="CP015756">
    <property type="protein sequence ID" value="APC39523.1"/>
    <property type="molecule type" value="Genomic_DNA"/>
</dbReference>
<dbReference type="PANTHER" id="PTHR31321:SF57">
    <property type="entry name" value="PECTINESTERASE 53-RELATED"/>
    <property type="match status" value="1"/>
</dbReference>
<dbReference type="STRING" id="1552.A7L45_05305"/>
<dbReference type="InterPro" id="IPR011050">
    <property type="entry name" value="Pectin_lyase_fold/virulence"/>
</dbReference>
<comment type="similarity">
    <text evidence="1">Belongs to the pectinesterase family.</text>
</comment>
<accession>A0A1J0GE09</accession>
<dbReference type="InterPro" id="IPR012334">
    <property type="entry name" value="Pectin_lyas_fold"/>
</dbReference>
<dbReference type="EC" id="3.1.1.11" evidence="5"/>
<gene>
    <name evidence="7" type="ORF">A7L45_05305</name>
</gene>
<sequence>MIVSKDGSGDFKTVQDAINSIPITNKEKIVINIKNGIYKEKIYINVDNVILLGESKANTILTYDDYAYKESISGEKMGTFNSFSTFVGGDNFCAQNITFENSSGSGDIYGQAVAIYVDGDKAKFKNCSFIGCQDTIFTGPLPPKPKKGNWFGGPKDRAPRRPVRQYYEDCYIRGDIDFIFGSATAVFNLCVIFSNNRDREVNGYITAASTSEGERFGYIFTNCKLLSDAAPNSVYLGRPWRDYAKTTFINCFMGEHIIREGWHNWDRTVTEQTASYEEYNSSGPGGKLDNRAIWAKVLSDEEVKDYNIDNILGPDFNYEFYKS</sequence>